<dbReference type="GO" id="GO:0043190">
    <property type="term" value="C:ATP-binding cassette (ABC) transporter complex"/>
    <property type="evidence" value="ECO:0007669"/>
    <property type="project" value="InterPro"/>
</dbReference>
<dbReference type="FunFam" id="3.40.50.300:FF:000425">
    <property type="entry name" value="Probable ABC transporter, ATP-binding subunit"/>
    <property type="match status" value="1"/>
</dbReference>
<dbReference type="RefSeq" id="WP_144856824.1">
    <property type="nucleotide sequence ID" value="NZ_BAAAYT010000001.1"/>
</dbReference>
<dbReference type="GO" id="GO:0015418">
    <property type="term" value="F:ABC-type quaternary ammonium compound transporting activity"/>
    <property type="evidence" value="ECO:0007669"/>
    <property type="project" value="UniProtKB-EC"/>
</dbReference>
<feature type="domain" description="ABC transporter" evidence="10">
    <location>
        <begin position="6"/>
        <end position="244"/>
    </location>
</feature>
<dbReference type="CDD" id="cd03259">
    <property type="entry name" value="ABC_Carb_Solutes_like"/>
    <property type="match status" value="1"/>
</dbReference>
<dbReference type="PROSITE" id="PS50893">
    <property type="entry name" value="ABC_TRANSPORTER_2"/>
    <property type="match status" value="1"/>
</dbReference>
<dbReference type="PANTHER" id="PTHR42781">
    <property type="entry name" value="SPERMIDINE/PUTRESCINE IMPORT ATP-BINDING PROTEIN POTA"/>
    <property type="match status" value="1"/>
</dbReference>
<evidence type="ECO:0000256" key="7">
    <source>
        <dbReference type="ARBA" id="ARBA00023065"/>
    </source>
</evidence>
<dbReference type="Proteomes" id="UP000315628">
    <property type="component" value="Unassembled WGS sequence"/>
</dbReference>
<dbReference type="InterPro" id="IPR027417">
    <property type="entry name" value="P-loop_NTPase"/>
</dbReference>
<evidence type="ECO:0000313" key="11">
    <source>
        <dbReference type="EMBL" id="TWD15829.1"/>
    </source>
</evidence>
<keyword evidence="8" id="KW-0472">Membrane</keyword>
<dbReference type="InterPro" id="IPR015853">
    <property type="entry name" value="ABC_transpr_FbpC"/>
</dbReference>
<evidence type="ECO:0000259" key="10">
    <source>
        <dbReference type="PROSITE" id="PS50893"/>
    </source>
</evidence>
<evidence type="ECO:0000256" key="4">
    <source>
        <dbReference type="ARBA" id="ARBA00022741"/>
    </source>
</evidence>
<protein>
    <recommendedName>
        <fullName evidence="9">ABC-type quaternary amine transporter</fullName>
        <ecNumber evidence="9">7.6.2.9</ecNumber>
    </recommendedName>
</protein>
<evidence type="ECO:0000256" key="1">
    <source>
        <dbReference type="ARBA" id="ARBA00022448"/>
    </source>
</evidence>
<dbReference type="Pfam" id="PF00005">
    <property type="entry name" value="ABC_tran"/>
    <property type="match status" value="1"/>
</dbReference>
<keyword evidence="3" id="KW-0410">Iron transport</keyword>
<comment type="caution">
    <text evidence="11">The sequence shown here is derived from an EMBL/GenBank/DDBJ whole genome shotgun (WGS) entry which is preliminary data.</text>
</comment>
<dbReference type="InterPro" id="IPR003593">
    <property type="entry name" value="AAA+_ATPase"/>
</dbReference>
<dbReference type="EC" id="7.6.2.9" evidence="9"/>
<sequence>MSAPVLDLDAVTKRFGATTAVDEVSLQMTPGEVLVVVGPSGCGKSTMLRIIAGLVGIDAGTVSLAGREVAGEGVFVPVEERGVGIVFQDLALFPHLSVADNVGFGLGTARRGRGRRRDEGRARVAELLELVGLADKAERYPHQLSGGEQQRVAIARALALQPPLVLLDEPFSHLDKGLSARVRTEAMDALRAAGASVVLVTHDQEEALAVGDRVAVMRDGVLVQVGTPAEIFHAPADEFVATFLGEADFLAGERRGSAALTALGELPVLPGPDGRVQVMVRPHDLTVHPRARGHQLGGEGGVPGRVARAEFRGGQVMHLVTLADGVSVRCLTDHRDAQPKGAEVLVPRPLGHPLVAFPA</sequence>
<dbReference type="PROSITE" id="PS00211">
    <property type="entry name" value="ABC_TRANSPORTER_1"/>
    <property type="match status" value="1"/>
</dbReference>
<keyword evidence="5 11" id="KW-0067">ATP-binding</keyword>
<dbReference type="EMBL" id="VIUW01000002">
    <property type="protein sequence ID" value="TWD15829.1"/>
    <property type="molecule type" value="Genomic_DNA"/>
</dbReference>
<dbReference type="OrthoDB" id="9802264at2"/>
<name>A0A560WDT4_9MICO</name>
<dbReference type="GO" id="GO:0016887">
    <property type="term" value="F:ATP hydrolysis activity"/>
    <property type="evidence" value="ECO:0007669"/>
    <property type="project" value="InterPro"/>
</dbReference>
<evidence type="ECO:0000256" key="6">
    <source>
        <dbReference type="ARBA" id="ARBA00023004"/>
    </source>
</evidence>
<gene>
    <name evidence="11" type="ORF">FB557_1362</name>
</gene>
<proteinExistence type="predicted"/>
<dbReference type="InterPro" id="IPR003439">
    <property type="entry name" value="ABC_transporter-like_ATP-bd"/>
</dbReference>
<dbReference type="Pfam" id="PF08402">
    <property type="entry name" value="TOBE_2"/>
    <property type="match status" value="1"/>
</dbReference>
<dbReference type="InterPro" id="IPR017871">
    <property type="entry name" value="ABC_transporter-like_CS"/>
</dbReference>
<dbReference type="AlphaFoldDB" id="A0A560WDT4"/>
<dbReference type="InterPro" id="IPR008995">
    <property type="entry name" value="Mo/tungstate-bd_C_term_dom"/>
</dbReference>
<dbReference type="InterPro" id="IPR050093">
    <property type="entry name" value="ABC_SmlMolc_Importer"/>
</dbReference>
<evidence type="ECO:0000256" key="3">
    <source>
        <dbReference type="ARBA" id="ARBA00022496"/>
    </source>
</evidence>
<dbReference type="PANTHER" id="PTHR42781:SF4">
    <property type="entry name" value="SPERMIDINE_PUTRESCINE IMPORT ATP-BINDING PROTEIN POTA"/>
    <property type="match status" value="1"/>
</dbReference>
<organism evidence="11 12">
    <name type="scientific">Marihabitans asiaticum</name>
    <dbReference type="NCBI Taxonomy" id="415218"/>
    <lineage>
        <taxon>Bacteria</taxon>
        <taxon>Bacillati</taxon>
        <taxon>Actinomycetota</taxon>
        <taxon>Actinomycetes</taxon>
        <taxon>Micrococcales</taxon>
        <taxon>Intrasporangiaceae</taxon>
        <taxon>Marihabitans</taxon>
    </lineage>
</organism>
<dbReference type="InterPro" id="IPR013611">
    <property type="entry name" value="Transp-assoc_OB_typ2"/>
</dbReference>
<keyword evidence="7" id="KW-0406">Ion transport</keyword>
<evidence type="ECO:0000256" key="8">
    <source>
        <dbReference type="ARBA" id="ARBA00023136"/>
    </source>
</evidence>
<keyword evidence="12" id="KW-1185">Reference proteome</keyword>
<dbReference type="SUPFAM" id="SSF50331">
    <property type="entry name" value="MOP-like"/>
    <property type="match status" value="1"/>
</dbReference>
<dbReference type="Gene3D" id="3.40.50.300">
    <property type="entry name" value="P-loop containing nucleotide triphosphate hydrolases"/>
    <property type="match status" value="1"/>
</dbReference>
<keyword evidence="1" id="KW-0813">Transport</keyword>
<reference evidence="11 12" key="1">
    <citation type="submission" date="2019-06" db="EMBL/GenBank/DDBJ databases">
        <title>Sequencing the genomes of 1000 actinobacteria strains.</title>
        <authorList>
            <person name="Klenk H.-P."/>
        </authorList>
    </citation>
    <scope>NUCLEOTIDE SEQUENCE [LARGE SCALE GENOMIC DNA]</scope>
    <source>
        <strain evidence="11 12">DSM 18935</strain>
    </source>
</reference>
<evidence type="ECO:0000256" key="2">
    <source>
        <dbReference type="ARBA" id="ARBA00022475"/>
    </source>
</evidence>
<evidence type="ECO:0000256" key="9">
    <source>
        <dbReference type="ARBA" id="ARBA00066388"/>
    </source>
</evidence>
<keyword evidence="6" id="KW-0408">Iron</keyword>
<evidence type="ECO:0000256" key="5">
    <source>
        <dbReference type="ARBA" id="ARBA00022840"/>
    </source>
</evidence>
<keyword evidence="4" id="KW-0547">Nucleotide-binding</keyword>
<evidence type="ECO:0000313" key="12">
    <source>
        <dbReference type="Proteomes" id="UP000315628"/>
    </source>
</evidence>
<dbReference type="GO" id="GO:0015408">
    <property type="term" value="F:ABC-type ferric iron transporter activity"/>
    <property type="evidence" value="ECO:0007669"/>
    <property type="project" value="InterPro"/>
</dbReference>
<dbReference type="SUPFAM" id="SSF52540">
    <property type="entry name" value="P-loop containing nucleoside triphosphate hydrolases"/>
    <property type="match status" value="1"/>
</dbReference>
<dbReference type="SMART" id="SM00382">
    <property type="entry name" value="AAA"/>
    <property type="match status" value="1"/>
</dbReference>
<dbReference type="GO" id="GO:0005524">
    <property type="term" value="F:ATP binding"/>
    <property type="evidence" value="ECO:0007669"/>
    <property type="project" value="UniProtKB-KW"/>
</dbReference>
<accession>A0A560WDT4</accession>
<keyword evidence="2" id="KW-1003">Cell membrane</keyword>